<protein>
    <submittedName>
        <fullName evidence="3">DUF4229 domain-containing protein</fullName>
    </submittedName>
</protein>
<feature type="region of interest" description="Disordered" evidence="1">
    <location>
        <begin position="104"/>
        <end position="138"/>
    </location>
</feature>
<dbReference type="Proteomes" id="UP001609176">
    <property type="component" value="Unassembled WGS sequence"/>
</dbReference>
<dbReference type="RefSeq" id="WP_395126588.1">
    <property type="nucleotide sequence ID" value="NZ_JBIMSN010000025.1"/>
</dbReference>
<keyword evidence="2" id="KW-1133">Transmembrane helix</keyword>
<gene>
    <name evidence="4" type="ORF">ACHIPV_29035</name>
    <name evidence="3" type="ORF">ACHIRB_06320</name>
</gene>
<sequence length="138" mass="14965">MTAQSQPGRRTDATDRTSGSSDATQSARGPGSSVQPSIPRAIRWAALYAFARIALVAMTFGVFAGLNSIFGRQLPLALLLVAAVAAGVAISAVALRRLRRRVNSEITRVDDQRRERRDPCAPSAVRERPRSSRPRQQP</sequence>
<evidence type="ECO:0000256" key="1">
    <source>
        <dbReference type="SAM" id="MobiDB-lite"/>
    </source>
</evidence>
<dbReference type="InterPro" id="IPR025323">
    <property type="entry name" value="DUF4229"/>
</dbReference>
<feature type="region of interest" description="Disordered" evidence="1">
    <location>
        <begin position="1"/>
        <end position="36"/>
    </location>
</feature>
<organism evidence="3 6">
    <name type="scientific">Antrihabitans spumae</name>
    <dbReference type="NCBI Taxonomy" id="3373370"/>
    <lineage>
        <taxon>Bacteria</taxon>
        <taxon>Bacillati</taxon>
        <taxon>Actinomycetota</taxon>
        <taxon>Actinomycetes</taxon>
        <taxon>Mycobacteriales</taxon>
        <taxon>Nocardiaceae</taxon>
        <taxon>Antrihabitans</taxon>
    </lineage>
</organism>
<name>A0ABW7JZL4_9NOCA</name>
<dbReference type="EMBL" id="JBIMSN010000025">
    <property type="protein sequence ID" value="MFH5228193.1"/>
    <property type="molecule type" value="Genomic_DNA"/>
</dbReference>
<evidence type="ECO:0000313" key="6">
    <source>
        <dbReference type="Proteomes" id="UP001609219"/>
    </source>
</evidence>
<feature type="transmembrane region" description="Helical" evidence="2">
    <location>
        <begin position="45"/>
        <end position="70"/>
    </location>
</feature>
<keyword evidence="2" id="KW-0472">Membrane</keyword>
<evidence type="ECO:0000313" key="5">
    <source>
        <dbReference type="Proteomes" id="UP001609176"/>
    </source>
</evidence>
<evidence type="ECO:0000313" key="3">
    <source>
        <dbReference type="EMBL" id="MFH5228193.1"/>
    </source>
</evidence>
<dbReference type="Proteomes" id="UP001609219">
    <property type="component" value="Unassembled WGS sequence"/>
</dbReference>
<feature type="compositionally biased region" description="Basic and acidic residues" evidence="1">
    <location>
        <begin position="107"/>
        <end position="130"/>
    </location>
</feature>
<reference evidence="5 6" key="1">
    <citation type="submission" date="2024-10" db="EMBL/GenBank/DDBJ databases">
        <authorList>
            <person name="Riesco R."/>
        </authorList>
    </citation>
    <scope>NUCLEOTIDE SEQUENCE [LARGE SCALE GENOMIC DNA]</scope>
    <source>
        <strain evidence="4 5">NCIMB 15448</strain>
        <strain evidence="3 6">NCIMB 15450</strain>
    </source>
</reference>
<comment type="caution">
    <text evidence="3">The sequence shown here is derived from an EMBL/GenBank/DDBJ whole genome shotgun (WGS) entry which is preliminary data.</text>
</comment>
<keyword evidence="6" id="KW-1185">Reference proteome</keyword>
<feature type="compositionally biased region" description="Polar residues" evidence="1">
    <location>
        <begin position="16"/>
        <end position="36"/>
    </location>
</feature>
<evidence type="ECO:0000256" key="2">
    <source>
        <dbReference type="SAM" id="Phobius"/>
    </source>
</evidence>
<dbReference type="EMBL" id="JBIMSP010000106">
    <property type="protein sequence ID" value="MFH5245879.1"/>
    <property type="molecule type" value="Genomic_DNA"/>
</dbReference>
<proteinExistence type="predicted"/>
<feature type="transmembrane region" description="Helical" evidence="2">
    <location>
        <begin position="76"/>
        <end position="95"/>
    </location>
</feature>
<accession>A0ABW7JZL4</accession>
<keyword evidence="2" id="KW-0812">Transmembrane</keyword>
<evidence type="ECO:0000313" key="4">
    <source>
        <dbReference type="EMBL" id="MFH5245879.1"/>
    </source>
</evidence>
<dbReference type="Pfam" id="PF14012">
    <property type="entry name" value="DUF4229"/>
    <property type="match status" value="1"/>
</dbReference>